<dbReference type="Proteomes" id="UP000006729">
    <property type="component" value="Chromosome 19"/>
</dbReference>
<evidence type="ECO:0000313" key="2">
    <source>
        <dbReference type="Proteomes" id="UP000006729"/>
    </source>
</evidence>
<name>A0A2K1WN40_POPTR</name>
<dbReference type="InParanoid" id="A0A2K1WN40"/>
<comment type="caution">
    <text evidence="1">The sequence shown here is derived from an EMBL/GenBank/DDBJ whole genome shotgun (WGS) entry which is preliminary data.</text>
</comment>
<accession>A0A2K1WN40</accession>
<gene>
    <name evidence="1" type="ORF">POPTR_019G014328v4</name>
</gene>
<keyword evidence="2" id="KW-1185">Reference proteome</keyword>
<dbReference type="AlphaFoldDB" id="A0A2K1WN40"/>
<proteinExistence type="predicted"/>
<reference evidence="1 2" key="1">
    <citation type="journal article" date="2006" name="Science">
        <title>The genome of black cottonwood, Populus trichocarpa (Torr. &amp; Gray).</title>
        <authorList>
            <person name="Tuskan G.A."/>
            <person name="Difazio S."/>
            <person name="Jansson S."/>
            <person name="Bohlmann J."/>
            <person name="Grigoriev I."/>
            <person name="Hellsten U."/>
            <person name="Putnam N."/>
            <person name="Ralph S."/>
            <person name="Rombauts S."/>
            <person name="Salamov A."/>
            <person name="Schein J."/>
            <person name="Sterck L."/>
            <person name="Aerts A."/>
            <person name="Bhalerao R.R."/>
            <person name="Bhalerao R.P."/>
            <person name="Blaudez D."/>
            <person name="Boerjan W."/>
            <person name="Brun A."/>
            <person name="Brunner A."/>
            <person name="Busov V."/>
            <person name="Campbell M."/>
            <person name="Carlson J."/>
            <person name="Chalot M."/>
            <person name="Chapman J."/>
            <person name="Chen G.L."/>
            <person name="Cooper D."/>
            <person name="Coutinho P.M."/>
            <person name="Couturier J."/>
            <person name="Covert S."/>
            <person name="Cronk Q."/>
            <person name="Cunningham R."/>
            <person name="Davis J."/>
            <person name="Degroeve S."/>
            <person name="Dejardin A."/>
            <person name="Depamphilis C."/>
            <person name="Detter J."/>
            <person name="Dirks B."/>
            <person name="Dubchak I."/>
            <person name="Duplessis S."/>
            <person name="Ehlting J."/>
            <person name="Ellis B."/>
            <person name="Gendler K."/>
            <person name="Goodstein D."/>
            <person name="Gribskov M."/>
            <person name="Grimwood J."/>
            <person name="Groover A."/>
            <person name="Gunter L."/>
            <person name="Hamberger B."/>
            <person name="Heinze B."/>
            <person name="Helariutta Y."/>
            <person name="Henrissat B."/>
            <person name="Holligan D."/>
            <person name="Holt R."/>
            <person name="Huang W."/>
            <person name="Islam-Faridi N."/>
            <person name="Jones S."/>
            <person name="Jones-Rhoades M."/>
            <person name="Jorgensen R."/>
            <person name="Joshi C."/>
            <person name="Kangasjarvi J."/>
            <person name="Karlsson J."/>
            <person name="Kelleher C."/>
            <person name="Kirkpatrick R."/>
            <person name="Kirst M."/>
            <person name="Kohler A."/>
            <person name="Kalluri U."/>
            <person name="Larimer F."/>
            <person name="Leebens-Mack J."/>
            <person name="Leple J.C."/>
            <person name="Locascio P."/>
            <person name="Lou Y."/>
            <person name="Lucas S."/>
            <person name="Martin F."/>
            <person name="Montanini B."/>
            <person name="Napoli C."/>
            <person name="Nelson D.R."/>
            <person name="Nelson C."/>
            <person name="Nieminen K."/>
            <person name="Nilsson O."/>
            <person name="Pereda V."/>
            <person name="Peter G."/>
            <person name="Philippe R."/>
            <person name="Pilate G."/>
            <person name="Poliakov A."/>
            <person name="Razumovskaya J."/>
            <person name="Richardson P."/>
            <person name="Rinaldi C."/>
            <person name="Ritland K."/>
            <person name="Rouze P."/>
            <person name="Ryaboy D."/>
            <person name="Schmutz J."/>
            <person name="Schrader J."/>
            <person name="Segerman B."/>
            <person name="Shin H."/>
            <person name="Siddiqui A."/>
            <person name="Sterky F."/>
            <person name="Terry A."/>
            <person name="Tsai C.J."/>
            <person name="Uberbacher E."/>
            <person name="Unneberg P."/>
            <person name="Vahala J."/>
            <person name="Wall K."/>
            <person name="Wessler S."/>
            <person name="Yang G."/>
            <person name="Yin T."/>
            <person name="Douglas C."/>
            <person name="Marra M."/>
            <person name="Sandberg G."/>
            <person name="Van de Peer Y."/>
            <person name="Rokhsar D."/>
        </authorList>
    </citation>
    <scope>NUCLEOTIDE SEQUENCE [LARGE SCALE GENOMIC DNA]</scope>
    <source>
        <strain evidence="2">cv. Nisqually</strain>
    </source>
</reference>
<evidence type="ECO:0000313" key="1">
    <source>
        <dbReference type="EMBL" id="PNS89939.2"/>
    </source>
</evidence>
<sequence length="1469" mass="164471">MSYNIITHLKNILNQMEGFPPSSAEDDVMINLTSNQFDIQSPEDSFNISELLSSPLEDLANQSFISCNDQVEQNFVVDNNVINDSIQQTTQFPPSSSQAIMEGVTASSIVDDVNLRSNESDGRPQLLLSRKEVSGNDQGGQNNVINDSIQQTTQFPLSFPQTMTTMGGFDGTSSSRTNQNEPNWPQTPSRDQQWTNYQLPMSNPVPAMLPGPQPPMNQWHHNSFIHQPQPGHGYMTPNATTSQHGGFNQFEPSFPALRSQYFSNQGQVDQAAVIPNKDNVQQENFVPRSQMDNLHVRGLQNQTARPNASNPGLDTSLQRQITGLNTQQVEMVGSNDPFRNYVEERADGGRMKCKFCPHTYAIKTSISRIKWHLSGEEGHGVAICRWVPKEVQEAAWKAMCGGNKRHKITASSINVNDCGISTCPQEQNIEVNMGGGIRRVQGEVQVVEPGVGEERISSQAIAGNDVVSMTGMRATEDGVSEGALESRPRTEPVDRALEQSNAVLGNLAGGAGRIQVGVQGMEQGAGEERIQLHLQAENGMENTPEGCFRHDASETIPRTEQVQLQEARGDSSQFCLDTGRYYDQLCAPSISKDVLMYDVQNMVRVRTEPVEEEGVENSGRLVLPGAGAGSSRSLKYNTSETRGVPLPTSSTKPAGQTFEENTNVIWSLLMDDEVSVIGIYGMGGVGKTKILQHIYNELLQIPDICDHVWWVTVSQDFSINRLQNLIAEHLDLDLSRKNVELHRAAKLSEELTKKQKWILILDDLWNNFELQEVGIPIPLKGCKLILTARSEMVCRRMACQHKIKVKPLSEGEAWTLFMEKLRCEKAFSPKLEGIAKAIARECAGLPLGIITVAGSLMGVDDLHEWSNTLKELSESKFRDMDENVFKLLRCSYDRLGDLALQQCLLYCALFPEDGCIEREELIGYLIDEGIIKGMRSWKDAFDKGHTMLNRLEYVCLLEGDKFKYGGGTFVKMHDLIRDMAIQIQLENSQVMVKAGAQLKVLPDAEEWTENLTRVSLMQNHIKEIPSSHSPRCPNLSTLFLNDNDWLGFIADSFFKQLHELKVLDLSGTSIKNLPDSVSDLVNLTTLLIKYCENLRHVPSLKKLRELKRLDLSLTMLEKMPEGMECLSKLRYLRMNGCGEKEFPSRILQKLSHLQVFVLEEASIDGRCAPISVKVEDVVSLRNLETLECYFEGFSDFVEYLRSRDGIQSLSTYKILVGMVDENYWADIDNFPSKIVGLGNLSINEDGDFQVKFLNGIQGLVCQFIDARSLCDVLSLENATELELINIYDCDIMESLVSSSWLCSAPLPLPSYNGMFSGLKELYCGGCNSMKKLFPLVLLPNLVNLERILVRDCEKMGEIIGTTDEESSSSNSITEVILPKLRTLELFMLPELKSICSAKLICNSLEVITVMGCKKLKRMPICLPLLENGQPSPPHSLRRMRIKPKKWWNTVVEWEHPNAKDVLRPFVKFR</sequence>
<organism evidence="1 2">
    <name type="scientific">Populus trichocarpa</name>
    <name type="common">Western balsam poplar</name>
    <name type="synonym">Populus balsamifera subsp. trichocarpa</name>
    <dbReference type="NCBI Taxonomy" id="3694"/>
    <lineage>
        <taxon>Eukaryota</taxon>
        <taxon>Viridiplantae</taxon>
        <taxon>Streptophyta</taxon>
        <taxon>Embryophyta</taxon>
        <taxon>Tracheophyta</taxon>
        <taxon>Spermatophyta</taxon>
        <taxon>Magnoliopsida</taxon>
        <taxon>eudicotyledons</taxon>
        <taxon>Gunneridae</taxon>
        <taxon>Pentapetalae</taxon>
        <taxon>rosids</taxon>
        <taxon>fabids</taxon>
        <taxon>Malpighiales</taxon>
        <taxon>Salicaceae</taxon>
        <taxon>Saliceae</taxon>
        <taxon>Populus</taxon>
    </lineage>
</organism>
<protein>
    <submittedName>
        <fullName evidence="1">Uncharacterized protein</fullName>
    </submittedName>
</protein>
<dbReference type="EMBL" id="CM009308">
    <property type="protein sequence ID" value="PNS89939.2"/>
    <property type="molecule type" value="Genomic_DNA"/>
</dbReference>